<dbReference type="InterPro" id="IPR003439">
    <property type="entry name" value="ABC_transporter-like_ATP-bd"/>
</dbReference>
<keyword evidence="8" id="KW-1185">Reference proteome</keyword>
<dbReference type="Pfam" id="PF00005">
    <property type="entry name" value="ABC_tran"/>
    <property type="match status" value="1"/>
</dbReference>
<dbReference type="PATRIC" id="fig|1162668.3.peg.1066"/>
<evidence type="ECO:0000256" key="4">
    <source>
        <dbReference type="ARBA" id="ARBA00022741"/>
    </source>
</evidence>
<dbReference type="EMBL" id="AP012342">
    <property type="protein sequence ID" value="BAM06639.1"/>
    <property type="molecule type" value="Genomic_DNA"/>
</dbReference>
<dbReference type="PANTHER" id="PTHR42711:SF5">
    <property type="entry name" value="ABC TRANSPORTER ATP-BINDING PROTEIN NATA"/>
    <property type="match status" value="1"/>
</dbReference>
<dbReference type="Gene3D" id="3.40.50.300">
    <property type="entry name" value="P-loop containing nucleotide triphosphate hydrolases"/>
    <property type="match status" value="1"/>
</dbReference>
<keyword evidence="3" id="KW-0536">Nodulation</keyword>
<reference evidence="7 8" key="1">
    <citation type="journal article" date="2012" name="J. Bacteriol.">
        <title>Complete Genome Sequence of Leptospirillum ferrooxidans Strain C2-3, Isolated from a Fresh Volcanic Ash Deposit on the Island of Miyake, Japan.</title>
        <authorList>
            <person name="Fujimura R."/>
            <person name="Sato Y."/>
            <person name="Nishizawa T."/>
            <person name="Oshima K."/>
            <person name="Kim S.-W."/>
            <person name="Hattori M."/>
            <person name="Kamijo T."/>
            <person name="Ohta H."/>
        </authorList>
    </citation>
    <scope>NUCLEOTIDE SEQUENCE [LARGE SCALE GENOMIC DNA]</scope>
    <source>
        <strain evidence="7 8">C2-3</strain>
    </source>
</reference>
<comment type="similarity">
    <text evidence="1">Belongs to the ABC transporter superfamily.</text>
</comment>
<evidence type="ECO:0000313" key="7">
    <source>
        <dbReference type="EMBL" id="BAM06639.1"/>
    </source>
</evidence>
<evidence type="ECO:0000256" key="2">
    <source>
        <dbReference type="ARBA" id="ARBA00022448"/>
    </source>
</evidence>
<proteinExistence type="inferred from homology"/>
<dbReference type="STRING" id="1162668.LFE_0935"/>
<evidence type="ECO:0000256" key="3">
    <source>
        <dbReference type="ARBA" id="ARBA00022458"/>
    </source>
</evidence>
<dbReference type="InterPro" id="IPR003593">
    <property type="entry name" value="AAA+_ATPase"/>
</dbReference>
<dbReference type="eggNOG" id="COG1131">
    <property type="taxonomic scope" value="Bacteria"/>
</dbReference>
<evidence type="ECO:0000256" key="5">
    <source>
        <dbReference type="ARBA" id="ARBA00022840"/>
    </source>
</evidence>
<dbReference type="SMART" id="SM00382">
    <property type="entry name" value="AAA"/>
    <property type="match status" value="1"/>
</dbReference>
<dbReference type="GO" id="GO:0005524">
    <property type="term" value="F:ATP binding"/>
    <property type="evidence" value="ECO:0007669"/>
    <property type="project" value="UniProtKB-KW"/>
</dbReference>
<dbReference type="HOGENOM" id="CLU_000604_1_2_0"/>
<dbReference type="OrthoDB" id="9778547at2"/>
<dbReference type="InterPro" id="IPR027417">
    <property type="entry name" value="P-loop_NTPase"/>
</dbReference>
<dbReference type="SUPFAM" id="SSF52540">
    <property type="entry name" value="P-loop containing nucleoside triphosphate hydrolases"/>
    <property type="match status" value="1"/>
</dbReference>
<evidence type="ECO:0000259" key="6">
    <source>
        <dbReference type="PROSITE" id="PS50893"/>
    </source>
</evidence>
<sequence>MPDKTERVLEARNLSKTFLNGSKIALGGVSLDLYRGEILSIVGPNGAGKSTLIQILLGLLHPNTGSLNILGVDAIRHRRLIAHRINYASTDLSLPYSLTVFENLKVYSFIYNLADWRTKVDSILSDFGLSEIASRRVGSLSTGQVAKLGIAKALLTEPEILFLDEPTATLDPEVSGHLREFLRKRVLDTGMSLLYTSHNMREVERLSDRIILLGGGKIIKEGMIGDLLKSNSAADLESLFLDTVKKTASW</sequence>
<dbReference type="InterPro" id="IPR050763">
    <property type="entry name" value="ABC_transporter_ATP-binding"/>
</dbReference>
<gene>
    <name evidence="7" type="ordered locus">LFE_0935</name>
</gene>
<evidence type="ECO:0000313" key="8">
    <source>
        <dbReference type="Proteomes" id="UP000007382"/>
    </source>
</evidence>
<protein>
    <submittedName>
        <fullName evidence="7">Putative ABC transporter, ATPase subunit</fullName>
    </submittedName>
</protein>
<feature type="domain" description="ABC transporter" evidence="6">
    <location>
        <begin position="9"/>
        <end position="240"/>
    </location>
</feature>
<dbReference type="PROSITE" id="PS50893">
    <property type="entry name" value="ABC_TRANSPORTER_2"/>
    <property type="match status" value="1"/>
</dbReference>
<dbReference type="AlphaFoldDB" id="I0IMZ0"/>
<keyword evidence="2" id="KW-0813">Transport</keyword>
<dbReference type="KEGG" id="lfc:LFE_0935"/>
<dbReference type="Proteomes" id="UP000007382">
    <property type="component" value="Chromosome"/>
</dbReference>
<evidence type="ECO:0000256" key="1">
    <source>
        <dbReference type="ARBA" id="ARBA00005417"/>
    </source>
</evidence>
<organism evidence="7 8">
    <name type="scientific">Leptospirillum ferrooxidans (strain C2-3)</name>
    <dbReference type="NCBI Taxonomy" id="1162668"/>
    <lineage>
        <taxon>Bacteria</taxon>
        <taxon>Pseudomonadati</taxon>
        <taxon>Nitrospirota</taxon>
        <taxon>Nitrospiria</taxon>
        <taxon>Nitrospirales</taxon>
        <taxon>Nitrospiraceae</taxon>
        <taxon>Leptospirillum</taxon>
    </lineage>
</organism>
<dbReference type="GO" id="GO:0016887">
    <property type="term" value="F:ATP hydrolysis activity"/>
    <property type="evidence" value="ECO:0007669"/>
    <property type="project" value="InterPro"/>
</dbReference>
<reference evidence="8" key="2">
    <citation type="submission" date="2012-03" db="EMBL/GenBank/DDBJ databases">
        <title>The complete genome sequence of the pioneer microbe on fresh volcanic deposit, Leptospirillum ferrooxidans strain C2-3.</title>
        <authorList>
            <person name="Fujimura R."/>
            <person name="Sato Y."/>
            <person name="Nishizawa T."/>
            <person name="Nanba K."/>
            <person name="Oshima K."/>
            <person name="Hattori M."/>
            <person name="Kamijo T."/>
            <person name="Ohta H."/>
        </authorList>
    </citation>
    <scope>NUCLEOTIDE SEQUENCE [LARGE SCALE GENOMIC DNA]</scope>
    <source>
        <strain evidence="8">C2-3</strain>
    </source>
</reference>
<keyword evidence="4" id="KW-0547">Nucleotide-binding</keyword>
<dbReference type="PANTHER" id="PTHR42711">
    <property type="entry name" value="ABC TRANSPORTER ATP-BINDING PROTEIN"/>
    <property type="match status" value="1"/>
</dbReference>
<name>I0IMZ0_LEPFC</name>
<dbReference type="RefSeq" id="WP_014449130.1">
    <property type="nucleotide sequence ID" value="NC_017094.1"/>
</dbReference>
<accession>I0IMZ0</accession>
<keyword evidence="5" id="KW-0067">ATP-binding</keyword>